<dbReference type="Pfam" id="PF18146">
    <property type="entry name" value="CinA_KH"/>
    <property type="match status" value="1"/>
</dbReference>
<dbReference type="Pfam" id="PF00994">
    <property type="entry name" value="MoCF_biosynth"/>
    <property type="match status" value="1"/>
</dbReference>
<dbReference type="KEGG" id="dpr:Despr_3239"/>
<dbReference type="PANTHER" id="PTHR13939:SF0">
    <property type="entry name" value="NMN AMIDOHYDROLASE-LIKE PROTEIN YFAY"/>
    <property type="match status" value="1"/>
</dbReference>
<dbReference type="PIRSF" id="PIRSF006728">
    <property type="entry name" value="CinA"/>
    <property type="match status" value="1"/>
</dbReference>
<dbReference type="InterPro" id="IPR041424">
    <property type="entry name" value="CinA_KH"/>
</dbReference>
<dbReference type="Proteomes" id="UP000006365">
    <property type="component" value="Chromosome"/>
</dbReference>
<dbReference type="AlphaFoldDB" id="A0A7U4DQL6"/>
<name>A0A7U4DQL6_DESPD</name>
<dbReference type="HAMAP" id="MF_00226_B">
    <property type="entry name" value="CinA_B"/>
    <property type="match status" value="1"/>
</dbReference>
<protein>
    <recommendedName>
        <fullName evidence="1">CinA-like protein</fullName>
    </recommendedName>
</protein>
<proteinExistence type="inferred from homology"/>
<comment type="similarity">
    <text evidence="1">Belongs to the CinA family.</text>
</comment>
<dbReference type="CDD" id="cd00885">
    <property type="entry name" value="cinA"/>
    <property type="match status" value="1"/>
</dbReference>
<dbReference type="SMART" id="SM00852">
    <property type="entry name" value="MoCF_biosynth"/>
    <property type="match status" value="1"/>
</dbReference>
<dbReference type="InterPro" id="IPR008136">
    <property type="entry name" value="CinA_C"/>
</dbReference>
<sequence>MIGEIIAIGDELTSGRITNTTSGHAARQLFLLGHRIRAMHTIGDDAELIGATLKAAIARCDFVLVTGGLGATTDDLTNEAVIAALNLKSAIHPCVQANIESRMAKTEGKAAVSLAKLAHLPEGAEVLDDDCRMAGYLLRFQGKPIYFLPGVPPQMEILLRDKVLPGLQRFDGGRAVPVCQRVYRTCGLYEIEINQRLHTLERNGVQIGYYPVGAEVHVSLTGHHLEGGMDDPLFRQADALIREALGEHIYGIDEETLASVTGRLLQERDLLLATAESCTGGLIGATLTEVPGSSRWFKGGVIVYANALKENLLDIAPDLLGRHGAVSAETARAMASGALQRLGCDIAVAVTGIAGPEGGTPDKPVGTVYLGLAYGNTVIDRLCRFHGSRRQIQEKTAQTAMDMVRRALLASEQSERRMR</sequence>
<dbReference type="InterPro" id="IPR036425">
    <property type="entry name" value="MoaB/Mog-like_dom_sf"/>
</dbReference>
<evidence type="ECO:0000259" key="2">
    <source>
        <dbReference type="SMART" id="SM00852"/>
    </source>
</evidence>
<dbReference type="SUPFAM" id="SSF142433">
    <property type="entry name" value="CinA-like"/>
    <property type="match status" value="1"/>
</dbReference>
<dbReference type="Pfam" id="PF02464">
    <property type="entry name" value="CinA"/>
    <property type="match status" value="1"/>
</dbReference>
<evidence type="ECO:0000313" key="3">
    <source>
        <dbReference type="EMBL" id="ADW19366.1"/>
    </source>
</evidence>
<dbReference type="Gene3D" id="3.40.980.10">
    <property type="entry name" value="MoaB/Mog-like domain"/>
    <property type="match status" value="1"/>
</dbReference>
<dbReference type="InterPro" id="IPR050101">
    <property type="entry name" value="CinA"/>
</dbReference>
<dbReference type="InterPro" id="IPR001453">
    <property type="entry name" value="MoaB/Mog_dom"/>
</dbReference>
<dbReference type="InterPro" id="IPR036653">
    <property type="entry name" value="CinA-like_C"/>
</dbReference>
<organism evidence="3 4">
    <name type="scientific">Desulfobulbus propionicus (strain ATCC 33891 / DSM 2032 / VKM B-1956 / 1pr3)</name>
    <dbReference type="NCBI Taxonomy" id="577650"/>
    <lineage>
        <taxon>Bacteria</taxon>
        <taxon>Pseudomonadati</taxon>
        <taxon>Thermodesulfobacteriota</taxon>
        <taxon>Desulfobulbia</taxon>
        <taxon>Desulfobulbales</taxon>
        <taxon>Desulfobulbaceae</taxon>
        <taxon>Desulfobulbus</taxon>
    </lineage>
</organism>
<dbReference type="NCBIfam" id="TIGR00199">
    <property type="entry name" value="PncC_domain"/>
    <property type="match status" value="1"/>
</dbReference>
<reference evidence="3 4" key="1">
    <citation type="journal article" date="2011" name="Stand. Genomic Sci.">
        <title>Complete genome sequence of Desulfobulbus propionicus type strain (1pr3).</title>
        <authorList>
            <person name="Pagani I."/>
            <person name="Lapidus A."/>
            <person name="Nolan M."/>
            <person name="Lucas S."/>
            <person name="Hammon N."/>
            <person name="Deshpande S."/>
            <person name="Cheng J.F."/>
            <person name="Chertkov O."/>
            <person name="Davenport K."/>
            <person name="Tapia R."/>
            <person name="Han C."/>
            <person name="Goodwin L."/>
            <person name="Pitluck S."/>
            <person name="Liolios K."/>
            <person name="Mavromatis K."/>
            <person name="Ivanova N."/>
            <person name="Mikhailova N."/>
            <person name="Pati A."/>
            <person name="Chen A."/>
            <person name="Palaniappan K."/>
            <person name="Land M."/>
            <person name="Hauser L."/>
            <person name="Chang Y.J."/>
            <person name="Jeffries C.D."/>
            <person name="Detter J.C."/>
            <person name="Brambilla E."/>
            <person name="Kannan K.P."/>
            <person name="Djao O.D."/>
            <person name="Rohde M."/>
            <person name="Pukall R."/>
            <person name="Spring S."/>
            <person name="Goker M."/>
            <person name="Sikorski J."/>
            <person name="Woyke T."/>
            <person name="Bristow J."/>
            <person name="Eisen J.A."/>
            <person name="Markowitz V."/>
            <person name="Hugenholtz P."/>
            <person name="Kyrpides N.C."/>
            <person name="Klenk H.P."/>
        </authorList>
    </citation>
    <scope>NUCLEOTIDE SEQUENCE [LARGE SCALE GENOMIC DNA]</scope>
    <source>
        <strain evidence="4">ATCC 33891 / DSM 2032 / 1pr3</strain>
    </source>
</reference>
<dbReference type="Gene3D" id="3.90.950.20">
    <property type="entry name" value="CinA-like"/>
    <property type="match status" value="1"/>
</dbReference>
<gene>
    <name evidence="3" type="ordered locus">Despr_3239</name>
</gene>
<dbReference type="PANTHER" id="PTHR13939">
    <property type="entry name" value="NICOTINAMIDE-NUCLEOTIDE AMIDOHYDROLASE PNCC"/>
    <property type="match status" value="1"/>
</dbReference>
<dbReference type="RefSeq" id="WP_015725890.1">
    <property type="nucleotide sequence ID" value="NC_014972.1"/>
</dbReference>
<accession>A0A7U4DQL6</accession>
<evidence type="ECO:0000313" key="4">
    <source>
        <dbReference type="Proteomes" id="UP000006365"/>
    </source>
</evidence>
<dbReference type="InterPro" id="IPR008135">
    <property type="entry name" value="Competence-induced_CinA"/>
</dbReference>
<dbReference type="Gene3D" id="3.30.70.2860">
    <property type="match status" value="1"/>
</dbReference>
<dbReference type="SUPFAM" id="SSF53218">
    <property type="entry name" value="Molybdenum cofactor biosynthesis proteins"/>
    <property type="match status" value="1"/>
</dbReference>
<dbReference type="EMBL" id="CP002364">
    <property type="protein sequence ID" value="ADW19366.1"/>
    <property type="molecule type" value="Genomic_DNA"/>
</dbReference>
<dbReference type="NCBIfam" id="TIGR00200">
    <property type="entry name" value="cinA_nterm"/>
    <property type="match status" value="1"/>
</dbReference>
<keyword evidence="4" id="KW-1185">Reference proteome</keyword>
<evidence type="ECO:0000256" key="1">
    <source>
        <dbReference type="HAMAP-Rule" id="MF_00226"/>
    </source>
</evidence>
<feature type="domain" description="MoaB/Mog" evidence="2">
    <location>
        <begin position="4"/>
        <end position="169"/>
    </location>
</feature>